<protein>
    <submittedName>
        <fullName evidence="2">Uncharacterized protein</fullName>
    </submittedName>
</protein>
<accession>A0A8H7SIW8</accession>
<dbReference type="EMBL" id="JAEPRE010000291">
    <property type="protein sequence ID" value="KAG2229263.1"/>
    <property type="molecule type" value="Genomic_DNA"/>
</dbReference>
<gene>
    <name evidence="2" type="ORF">INT48_001170</name>
</gene>
<name>A0A8H7SIW8_9FUNG</name>
<keyword evidence="3" id="KW-1185">Reference proteome</keyword>
<proteinExistence type="predicted"/>
<evidence type="ECO:0000313" key="3">
    <source>
        <dbReference type="Proteomes" id="UP000613177"/>
    </source>
</evidence>
<dbReference type="Proteomes" id="UP000613177">
    <property type="component" value="Unassembled WGS sequence"/>
</dbReference>
<dbReference type="AlphaFoldDB" id="A0A8H7SIW8"/>
<evidence type="ECO:0000256" key="1">
    <source>
        <dbReference type="SAM" id="MobiDB-lite"/>
    </source>
</evidence>
<evidence type="ECO:0000313" key="2">
    <source>
        <dbReference type="EMBL" id="KAG2229263.1"/>
    </source>
</evidence>
<reference evidence="2" key="1">
    <citation type="submission" date="2021-01" db="EMBL/GenBank/DDBJ databases">
        <title>Metabolic potential, ecology and presence of endohyphal bacteria is reflected in genomic diversity of Mucoromycotina.</title>
        <authorList>
            <person name="Muszewska A."/>
            <person name="Okrasinska A."/>
            <person name="Steczkiewicz K."/>
            <person name="Drgas O."/>
            <person name="Orlowska M."/>
            <person name="Perlinska-Lenart U."/>
            <person name="Aleksandrzak-Piekarczyk T."/>
            <person name="Szatraj K."/>
            <person name="Zielenkiewicz U."/>
            <person name="Pilsyk S."/>
            <person name="Malc E."/>
            <person name="Mieczkowski P."/>
            <person name="Kruszewska J.S."/>
            <person name="Biernat P."/>
            <person name="Pawlowska J."/>
        </authorList>
    </citation>
    <scope>NUCLEOTIDE SEQUENCE</scope>
    <source>
        <strain evidence="2">WA0000018081</strain>
    </source>
</reference>
<comment type="caution">
    <text evidence="2">The sequence shown here is derived from an EMBL/GenBank/DDBJ whole genome shotgun (WGS) entry which is preliminary data.</text>
</comment>
<organism evidence="2 3">
    <name type="scientific">Thamnidium elegans</name>
    <dbReference type="NCBI Taxonomy" id="101142"/>
    <lineage>
        <taxon>Eukaryota</taxon>
        <taxon>Fungi</taxon>
        <taxon>Fungi incertae sedis</taxon>
        <taxon>Mucoromycota</taxon>
        <taxon>Mucoromycotina</taxon>
        <taxon>Mucoromycetes</taxon>
        <taxon>Mucorales</taxon>
        <taxon>Mucorineae</taxon>
        <taxon>Mucoraceae</taxon>
        <taxon>Thamnidium</taxon>
    </lineage>
</organism>
<feature type="region of interest" description="Disordered" evidence="1">
    <location>
        <begin position="80"/>
        <end position="101"/>
    </location>
</feature>
<sequence length="101" mass="10878">MISTVSGGSMIVVSFRDLKAKAIVPTCGVTAEGKTRKFKDPNSANAFSVFKYFTVEGEDVLHSNFRRRLTESLKACISDLREPPPILPPSTRSSSAASALS</sequence>